<keyword evidence="2" id="KW-1185">Reference proteome</keyword>
<name>A0A368XSR7_9BURK</name>
<comment type="caution">
    <text evidence="1">The sequence shown here is derived from an EMBL/GenBank/DDBJ whole genome shotgun (WGS) entry which is preliminary data.</text>
</comment>
<dbReference type="RefSeq" id="WP_147282882.1">
    <property type="nucleotide sequence ID" value="NZ_QPJK01000005.1"/>
</dbReference>
<evidence type="ECO:0008006" key="3">
    <source>
        <dbReference type="Google" id="ProtNLM"/>
    </source>
</evidence>
<proteinExistence type="predicted"/>
<sequence length="204" mass="23323">MTPRTPAPGSVTEATCTRCQILKPAAAFYANPLTRKGLHSRCIECMKDVGALRREVPKTTAAEATCNVCGWLKPSSEFHVNRRRFNGLTNRCRACAQDYYQAKRRGIIEYQRQHRWEDARVRMASDARRRDRKHGRESDIKAKDIVIPRACPVTGKPIYHGYGVRMAWSPCLERIDKSKGFVKGNWRVVSWEAVEASGWQLTRT</sequence>
<reference evidence="1 2" key="1">
    <citation type="submission" date="2018-07" db="EMBL/GenBank/DDBJ databases">
        <title>Genomic Encyclopedia of Type Strains, Phase IV (KMG-IV): sequencing the most valuable type-strain genomes for metagenomic binning, comparative biology and taxonomic classification.</title>
        <authorList>
            <person name="Goeker M."/>
        </authorList>
    </citation>
    <scope>NUCLEOTIDE SEQUENCE [LARGE SCALE GENOMIC DNA]</scope>
    <source>
        <strain evidence="1 2">DSM 21634</strain>
    </source>
</reference>
<protein>
    <recommendedName>
        <fullName evidence="3">Recombination endonuclease VII</fullName>
    </recommendedName>
</protein>
<gene>
    <name evidence="1" type="ORF">DES41_10534</name>
</gene>
<evidence type="ECO:0000313" key="1">
    <source>
        <dbReference type="EMBL" id="RCW70098.1"/>
    </source>
</evidence>
<dbReference type="Proteomes" id="UP000252884">
    <property type="component" value="Unassembled WGS sequence"/>
</dbReference>
<accession>A0A368XSR7</accession>
<dbReference type="AlphaFoldDB" id="A0A368XSR7"/>
<dbReference type="EMBL" id="QPJK01000005">
    <property type="protein sequence ID" value="RCW70098.1"/>
    <property type="molecule type" value="Genomic_DNA"/>
</dbReference>
<organism evidence="1 2">
    <name type="scientific">Pseudorhodoferax soli</name>
    <dbReference type="NCBI Taxonomy" id="545864"/>
    <lineage>
        <taxon>Bacteria</taxon>
        <taxon>Pseudomonadati</taxon>
        <taxon>Pseudomonadota</taxon>
        <taxon>Betaproteobacteria</taxon>
        <taxon>Burkholderiales</taxon>
        <taxon>Comamonadaceae</taxon>
    </lineage>
</organism>
<evidence type="ECO:0000313" key="2">
    <source>
        <dbReference type="Proteomes" id="UP000252884"/>
    </source>
</evidence>
<dbReference type="OrthoDB" id="7340968at2"/>